<reference evidence="4" key="1">
    <citation type="journal article" date="2021" name="Mol. Ecol. Resour.">
        <title>Apolygus lucorum genome provides insights into omnivorousness and mesophyll feeding.</title>
        <authorList>
            <person name="Liu Y."/>
            <person name="Liu H."/>
            <person name="Wang H."/>
            <person name="Huang T."/>
            <person name="Liu B."/>
            <person name="Yang B."/>
            <person name="Yin L."/>
            <person name="Li B."/>
            <person name="Zhang Y."/>
            <person name="Zhang S."/>
            <person name="Jiang F."/>
            <person name="Zhang X."/>
            <person name="Ren Y."/>
            <person name="Wang B."/>
            <person name="Wang S."/>
            <person name="Lu Y."/>
            <person name="Wu K."/>
            <person name="Fan W."/>
            <person name="Wang G."/>
        </authorList>
    </citation>
    <scope>NUCLEOTIDE SEQUENCE</scope>
    <source>
        <strain evidence="4">12Hb</strain>
    </source>
</reference>
<dbReference type="InterPro" id="IPR014352">
    <property type="entry name" value="FERM/acyl-CoA-bd_prot_sf"/>
</dbReference>
<evidence type="ECO:0000259" key="2">
    <source>
        <dbReference type="PROSITE" id="PS50057"/>
    </source>
</evidence>
<dbReference type="SUPFAM" id="SSF50156">
    <property type="entry name" value="PDZ domain-like"/>
    <property type="match status" value="1"/>
</dbReference>
<dbReference type="InterPro" id="IPR019749">
    <property type="entry name" value="Band_41_domain"/>
</dbReference>
<feature type="compositionally biased region" description="Basic and acidic residues" evidence="1">
    <location>
        <begin position="510"/>
        <end position="519"/>
    </location>
</feature>
<organism evidence="4 5">
    <name type="scientific">Apolygus lucorum</name>
    <name type="common">Small green plant bug</name>
    <name type="synonym">Lygocoris lucorum</name>
    <dbReference type="NCBI Taxonomy" id="248454"/>
    <lineage>
        <taxon>Eukaryota</taxon>
        <taxon>Metazoa</taxon>
        <taxon>Ecdysozoa</taxon>
        <taxon>Arthropoda</taxon>
        <taxon>Hexapoda</taxon>
        <taxon>Insecta</taxon>
        <taxon>Pterygota</taxon>
        <taxon>Neoptera</taxon>
        <taxon>Paraneoptera</taxon>
        <taxon>Hemiptera</taxon>
        <taxon>Heteroptera</taxon>
        <taxon>Panheteroptera</taxon>
        <taxon>Cimicomorpha</taxon>
        <taxon>Miridae</taxon>
        <taxon>Mirini</taxon>
        <taxon>Apolygus</taxon>
    </lineage>
</organism>
<dbReference type="InterPro" id="IPR052074">
    <property type="entry name" value="NonRcpt_TyrProt_Phosphatase"/>
</dbReference>
<dbReference type="CDD" id="cd00136">
    <property type="entry name" value="PDZ_canonical"/>
    <property type="match status" value="1"/>
</dbReference>
<dbReference type="PANTHER" id="PTHR46900">
    <property type="entry name" value="TYROSINE-PROTEIN PHOSPHATASE NON-RECEPTOR TYPE 13"/>
    <property type="match status" value="1"/>
</dbReference>
<evidence type="ECO:0008006" key="6">
    <source>
        <dbReference type="Google" id="ProtNLM"/>
    </source>
</evidence>
<dbReference type="InterPro" id="IPR001478">
    <property type="entry name" value="PDZ"/>
</dbReference>
<dbReference type="SUPFAM" id="SSF50729">
    <property type="entry name" value="PH domain-like"/>
    <property type="match status" value="1"/>
</dbReference>
<dbReference type="OrthoDB" id="123971at2759"/>
<proteinExistence type="predicted"/>
<dbReference type="InterPro" id="IPR019748">
    <property type="entry name" value="FERM_central"/>
</dbReference>
<dbReference type="CDD" id="cd14473">
    <property type="entry name" value="FERM_B-lobe"/>
    <property type="match status" value="1"/>
</dbReference>
<dbReference type="SUPFAM" id="SSF47031">
    <property type="entry name" value="Second domain of FERM"/>
    <property type="match status" value="1"/>
</dbReference>
<dbReference type="GO" id="GO:0071944">
    <property type="term" value="C:cell periphery"/>
    <property type="evidence" value="ECO:0007669"/>
    <property type="project" value="UniProtKB-ARBA"/>
</dbReference>
<dbReference type="Pfam" id="PF00595">
    <property type="entry name" value="PDZ"/>
    <property type="match status" value="1"/>
</dbReference>
<evidence type="ECO:0000256" key="1">
    <source>
        <dbReference type="SAM" id="MobiDB-lite"/>
    </source>
</evidence>
<dbReference type="PANTHER" id="PTHR46900:SF2">
    <property type="entry name" value="TYROSINE-PROTEIN PHOSPHATASE NON-RECEPTOR TYPE 13"/>
    <property type="match status" value="1"/>
</dbReference>
<feature type="domain" description="PDZ" evidence="3">
    <location>
        <begin position="634"/>
        <end position="715"/>
    </location>
</feature>
<dbReference type="Gene3D" id="1.20.80.10">
    <property type="match status" value="1"/>
</dbReference>
<dbReference type="Gene3D" id="2.30.29.30">
    <property type="entry name" value="Pleckstrin-homology domain (PH domain)/Phosphotyrosine-binding domain (PTB)"/>
    <property type="match status" value="1"/>
</dbReference>
<dbReference type="SMART" id="SM01196">
    <property type="entry name" value="FERM_C"/>
    <property type="match status" value="1"/>
</dbReference>
<feature type="region of interest" description="Disordered" evidence="1">
    <location>
        <begin position="502"/>
        <end position="555"/>
    </location>
</feature>
<dbReference type="Proteomes" id="UP000466442">
    <property type="component" value="Unassembled WGS sequence"/>
</dbReference>
<dbReference type="InterPro" id="IPR000299">
    <property type="entry name" value="FERM_domain"/>
</dbReference>
<protein>
    <recommendedName>
        <fullName evidence="6">FERM domain-containing protein</fullName>
    </recommendedName>
</protein>
<dbReference type="Pfam" id="PF09380">
    <property type="entry name" value="FERM_C"/>
    <property type="match status" value="1"/>
</dbReference>
<name>A0A8S9XVB6_APOLU</name>
<dbReference type="AlphaFoldDB" id="A0A8S9XVB6"/>
<dbReference type="SMART" id="SM00295">
    <property type="entry name" value="B41"/>
    <property type="match status" value="1"/>
</dbReference>
<feature type="compositionally biased region" description="Low complexity" evidence="1">
    <location>
        <begin position="520"/>
        <end position="541"/>
    </location>
</feature>
<dbReference type="PROSITE" id="PS50106">
    <property type="entry name" value="PDZ"/>
    <property type="match status" value="1"/>
</dbReference>
<dbReference type="InterPro" id="IPR035963">
    <property type="entry name" value="FERM_2"/>
</dbReference>
<dbReference type="EMBL" id="WIXP02000003">
    <property type="protein sequence ID" value="KAF6212873.1"/>
    <property type="molecule type" value="Genomic_DNA"/>
</dbReference>
<dbReference type="GO" id="GO:0030182">
    <property type="term" value="P:neuron differentiation"/>
    <property type="evidence" value="ECO:0007669"/>
    <property type="project" value="UniProtKB-ARBA"/>
</dbReference>
<feature type="domain" description="FERM" evidence="2">
    <location>
        <begin position="151"/>
        <end position="445"/>
    </location>
</feature>
<dbReference type="Gene3D" id="2.30.42.10">
    <property type="match status" value="1"/>
</dbReference>
<dbReference type="PROSITE" id="PS50057">
    <property type="entry name" value="FERM_3"/>
    <property type="match status" value="1"/>
</dbReference>
<dbReference type="SMART" id="SM00228">
    <property type="entry name" value="PDZ"/>
    <property type="match status" value="1"/>
</dbReference>
<dbReference type="Pfam" id="PF00373">
    <property type="entry name" value="FERM_M"/>
    <property type="match status" value="1"/>
</dbReference>
<evidence type="ECO:0000313" key="5">
    <source>
        <dbReference type="Proteomes" id="UP000466442"/>
    </source>
</evidence>
<comment type="caution">
    <text evidence="4">The sequence shown here is derived from an EMBL/GenBank/DDBJ whole genome shotgun (WGS) entry which is preliminary data.</text>
</comment>
<dbReference type="GO" id="GO:0009887">
    <property type="term" value="P:animal organ morphogenesis"/>
    <property type="evidence" value="ECO:0007669"/>
    <property type="project" value="UniProtKB-ARBA"/>
</dbReference>
<dbReference type="InterPro" id="IPR036034">
    <property type="entry name" value="PDZ_sf"/>
</dbReference>
<sequence length="848" mass="95378">MKPHKSTVVKFSYQRRNQEPPTITLNGTKTPPAVNARYLGVEVISAYCRGRKRTKPLSHVIMDMYTQTINHVFEENNLSPCVNGDIKKVFITPEKAVKAHIARVGARLYAQPVSGDKYYGPNTLIGPEFVIRSSEPTTTIHMGAGKLHIKRRVLVVLLNGQKLEVTCDASTVTFADVFQVLASRESLELSVTLGLACLVSDDFVFPPAEFKISKVAPPSWSKPRTQFPPPFTVYLRFKLYLPSLRGTRSWKWKHLLYLQLRRALLERQLRAEKQQLLALAGLALQAEFGDHSGLDDGDSYFLAEHYVPDEEGSAYELSLLHRQRAGLDPGRAEEMFISHVMTLPEYGTQYISAFMVGKEESSTEMWIGVNSKGVVLCYKRDFTVSMVREPHYIFNWPDIKKLSYSKHFFEIVSADSKYKLKLEANKSLYLFRMAWLHHKFFMKMTNEYTTLQCLTDEFGLKTKPSKSVLHVSPDNNKRTELSALRRAASLLSPDRAIFRGKTATHCGKTGRSESYREMKSPSSLPSSPPSSALSTLSYHSSNTPHLSDDASSKGPRRRVLMGTRAIFSNSQHDLRFSSHSDLESASPLPEVYVLNTNIRTDNDKFHTDFNETISESLAEKFNEVSFSHDRILTTVRIERDTYGSFGLQVVEGRDGHAYIISTIPGTAAYKAGLIHSGDQIQAVNGKNILSTTYTDVLKMIQNSGSSVQLILSQLSNGRRTPQEVANTAGPKIKITDSTGFDLMTVLQKPIEESYLNAIRSLGHRIYNCGHHDRNMMAAWTSSSCGEHEKKPARGFFSVPRTNTKLVILIRSQTETPPPGFGRAFHQKYLQIEQFISPHPISKNTSCKQ</sequence>
<accession>A0A8S9XVB6</accession>
<gene>
    <name evidence="4" type="ORF">GE061_010583</name>
</gene>
<keyword evidence="5" id="KW-1185">Reference proteome</keyword>
<evidence type="ECO:0000313" key="4">
    <source>
        <dbReference type="EMBL" id="KAF6212873.1"/>
    </source>
</evidence>
<dbReference type="InterPro" id="IPR018980">
    <property type="entry name" value="FERM_PH-like_C"/>
</dbReference>
<evidence type="ECO:0000259" key="3">
    <source>
        <dbReference type="PROSITE" id="PS50106"/>
    </source>
</evidence>
<dbReference type="InterPro" id="IPR011993">
    <property type="entry name" value="PH-like_dom_sf"/>
</dbReference>